<dbReference type="GO" id="GO:0003677">
    <property type="term" value="F:DNA binding"/>
    <property type="evidence" value="ECO:0007669"/>
    <property type="project" value="UniProtKB-KW"/>
</dbReference>
<keyword evidence="6" id="KW-0949">S-adenosyl-L-methionine</keyword>
<dbReference type="RefSeq" id="WP_095918777.1">
    <property type="nucleotide sequence ID" value="NZ_CP022389.1"/>
</dbReference>
<dbReference type="CDD" id="cd02440">
    <property type="entry name" value="AdoMet_MTases"/>
    <property type="match status" value="1"/>
</dbReference>
<dbReference type="GO" id="GO:0032259">
    <property type="term" value="P:methylation"/>
    <property type="evidence" value="ECO:0007669"/>
    <property type="project" value="UniProtKB-KW"/>
</dbReference>
<dbReference type="REBASE" id="218477">
    <property type="entry name" value="CcaH3936ORF4985P"/>
</dbReference>
<dbReference type="GO" id="GO:0009307">
    <property type="term" value="P:DNA restriction-modification system"/>
    <property type="evidence" value="ECO:0007669"/>
    <property type="project" value="UniProtKB-KW"/>
</dbReference>
<comment type="similarity">
    <text evidence="1">Belongs to the N(4)/N(6)-methyltransferase family.</text>
</comment>
<dbReference type="Proteomes" id="UP000243753">
    <property type="component" value="Chromosome"/>
</dbReference>
<dbReference type="PANTHER" id="PTHR30408:SF12">
    <property type="entry name" value="TYPE I RESTRICTION ENZYME MJAVIII SPECIFICITY SUBUNIT"/>
    <property type="match status" value="1"/>
</dbReference>
<evidence type="ECO:0000256" key="7">
    <source>
        <dbReference type="ARBA" id="ARBA00022747"/>
    </source>
</evidence>
<dbReference type="SUPFAM" id="SSF116734">
    <property type="entry name" value="DNA methylase specificity domain"/>
    <property type="match status" value="2"/>
</dbReference>
<evidence type="ECO:0000256" key="1">
    <source>
        <dbReference type="ARBA" id="ARBA00006594"/>
    </source>
</evidence>
<dbReference type="InterPro" id="IPR002052">
    <property type="entry name" value="DNA_methylase_N6_adenine_CS"/>
</dbReference>
<evidence type="ECO:0000256" key="2">
    <source>
        <dbReference type="ARBA" id="ARBA00010923"/>
    </source>
</evidence>
<dbReference type="PROSITE" id="PS00092">
    <property type="entry name" value="N6_MTASE"/>
    <property type="match status" value="1"/>
</dbReference>
<dbReference type="InterPro" id="IPR003356">
    <property type="entry name" value="DNA_methylase_A-5"/>
</dbReference>
<evidence type="ECO:0000256" key="8">
    <source>
        <dbReference type="ARBA" id="ARBA00023125"/>
    </source>
</evidence>
<keyword evidence="8" id="KW-0238">DNA-binding</keyword>
<evidence type="ECO:0000259" key="10">
    <source>
        <dbReference type="Pfam" id="PF01420"/>
    </source>
</evidence>
<dbReference type="CDD" id="cd17296">
    <property type="entry name" value="RMtype1_S_MmaC5ORF1169P_TRD1-CR1_like"/>
    <property type="match status" value="1"/>
</dbReference>
<dbReference type="PANTHER" id="PTHR30408">
    <property type="entry name" value="TYPE-1 RESTRICTION ENZYME ECOKI SPECIFICITY PROTEIN"/>
    <property type="match status" value="1"/>
</dbReference>
<keyword evidence="7" id="KW-0680">Restriction system</keyword>
<evidence type="ECO:0000256" key="9">
    <source>
        <dbReference type="ARBA" id="ARBA00047942"/>
    </source>
</evidence>
<dbReference type="GO" id="GO:0008170">
    <property type="term" value="F:N-methyltransferase activity"/>
    <property type="evidence" value="ECO:0007669"/>
    <property type="project" value="InterPro"/>
</dbReference>
<dbReference type="Pfam" id="PF02384">
    <property type="entry name" value="N6_Mtase"/>
    <property type="match status" value="1"/>
</dbReference>
<dbReference type="CDD" id="cd17244">
    <property type="entry name" value="RMtype1_S_Apa101655I-TRD2-CR2_like"/>
    <property type="match status" value="1"/>
</dbReference>
<dbReference type="EC" id="2.1.1.72" evidence="3"/>
<feature type="domain" description="Type I restriction modification DNA specificity" evidence="10">
    <location>
        <begin position="1098"/>
        <end position="1266"/>
    </location>
</feature>
<dbReference type="EMBL" id="CP022389">
    <property type="protein sequence ID" value="ATA93735.1"/>
    <property type="molecule type" value="Genomic_DNA"/>
</dbReference>
<dbReference type="InterPro" id="IPR038333">
    <property type="entry name" value="T1MK-like_N_sf"/>
</dbReference>
<feature type="domain" description="Type I restriction modification DNA specificity" evidence="10">
    <location>
        <begin position="908"/>
        <end position="1069"/>
    </location>
</feature>
<name>A0AAC9Z3N4_9FLAO</name>
<dbReference type="InterPro" id="IPR044946">
    <property type="entry name" value="Restrct_endonuc_typeI_TRD_sf"/>
</dbReference>
<evidence type="ECO:0000256" key="3">
    <source>
        <dbReference type="ARBA" id="ARBA00011900"/>
    </source>
</evidence>
<dbReference type="Pfam" id="PF01420">
    <property type="entry name" value="Methylase_S"/>
    <property type="match status" value="2"/>
</dbReference>
<gene>
    <name evidence="12" type="ORF">CGC54_04985</name>
</gene>
<keyword evidence="5" id="KW-0808">Transferase</keyword>
<evidence type="ECO:0000313" key="13">
    <source>
        <dbReference type="Proteomes" id="UP000243753"/>
    </source>
</evidence>
<dbReference type="PRINTS" id="PR00507">
    <property type="entry name" value="N12N6MTFRASE"/>
</dbReference>
<reference evidence="13" key="1">
    <citation type="submission" date="2017-06" db="EMBL/GenBank/DDBJ databases">
        <title>Capnocytophaga spp. assemblies.</title>
        <authorList>
            <person name="Gulvik C.A."/>
        </authorList>
    </citation>
    <scope>NUCLEOTIDE SEQUENCE [LARGE SCALE GENOMIC DNA]</scope>
    <source>
        <strain evidence="13">H3936</strain>
    </source>
</reference>
<evidence type="ECO:0000259" key="11">
    <source>
        <dbReference type="Pfam" id="PF02384"/>
    </source>
</evidence>
<dbReference type="InterPro" id="IPR000055">
    <property type="entry name" value="Restrct_endonuc_typeI_TRD"/>
</dbReference>
<dbReference type="InterPro" id="IPR052021">
    <property type="entry name" value="Type-I_RS_S_subunit"/>
</dbReference>
<evidence type="ECO:0000313" key="12">
    <source>
        <dbReference type="EMBL" id="ATA93735.1"/>
    </source>
</evidence>
<comment type="catalytic activity">
    <reaction evidence="9">
        <text>a 2'-deoxyadenosine in DNA + S-adenosyl-L-methionine = an N(6)-methyl-2'-deoxyadenosine in DNA + S-adenosyl-L-homocysteine + H(+)</text>
        <dbReference type="Rhea" id="RHEA:15197"/>
        <dbReference type="Rhea" id="RHEA-COMP:12418"/>
        <dbReference type="Rhea" id="RHEA-COMP:12419"/>
        <dbReference type="ChEBI" id="CHEBI:15378"/>
        <dbReference type="ChEBI" id="CHEBI:57856"/>
        <dbReference type="ChEBI" id="CHEBI:59789"/>
        <dbReference type="ChEBI" id="CHEBI:90615"/>
        <dbReference type="ChEBI" id="CHEBI:90616"/>
        <dbReference type="EC" id="2.1.1.72"/>
    </reaction>
</comment>
<proteinExistence type="inferred from homology"/>
<evidence type="ECO:0000256" key="6">
    <source>
        <dbReference type="ARBA" id="ARBA00022691"/>
    </source>
</evidence>
<evidence type="ECO:0000256" key="4">
    <source>
        <dbReference type="ARBA" id="ARBA00022603"/>
    </source>
</evidence>
<feature type="domain" description="DNA methylase adenine-specific" evidence="11">
    <location>
        <begin position="406"/>
        <end position="652"/>
    </location>
</feature>
<dbReference type="Gene3D" id="3.90.220.20">
    <property type="entry name" value="DNA methylase specificity domains"/>
    <property type="match status" value="2"/>
</dbReference>
<dbReference type="InterPro" id="IPR029063">
    <property type="entry name" value="SAM-dependent_MTases_sf"/>
</dbReference>
<dbReference type="Gene3D" id="3.40.50.150">
    <property type="entry name" value="Vaccinia Virus protein VP39"/>
    <property type="match status" value="1"/>
</dbReference>
<organism evidence="12 13">
    <name type="scientific">Capnocytophaga canimorsus</name>
    <dbReference type="NCBI Taxonomy" id="28188"/>
    <lineage>
        <taxon>Bacteria</taxon>
        <taxon>Pseudomonadati</taxon>
        <taxon>Bacteroidota</taxon>
        <taxon>Flavobacteriia</taxon>
        <taxon>Flavobacteriales</taxon>
        <taxon>Flavobacteriaceae</taxon>
        <taxon>Capnocytophaga</taxon>
    </lineage>
</organism>
<sequence>MITKNNFKQLLTHLGFAEHKSIFTKKINEYELKVDFKTENLIYPDGLTAHRDTTKNFSQPENFVVFECVHNLLQSGYKPEHIILEQGMPGGHGMTGGFCDIIVQDNNEKPYLLIECKTTDDKKSKEFSKAWNKMLKDGGQLFNYYNSYRQAKWVCLYTADFDEETQKHSSLYHLISMQDNEEYLQTNSHFRSFKEVADANSGKEEFFKVWKDTYQCDFISHNLFESEVFKVGNRPFGIADLKMVDGDAIAKKYHQFATIMRQHNVSGRENAFDKLVNLFLCKVVDENKNPNNLKVYWKGAASDDHFSLQDRLQKLYKVGMFDFLGEDVTYIEESEIENAFKFFKNKKDETKKTILDYFKQLKFYSNNAFAFLDVHNENLFLQNAVILKEVVQMLQDIRLKNEGEQHQFLGDLFEGFLDQGVKQSEGQFFTPMPIVKFLISSLPLEQILQSEATPKVIDYACGAGHFLTEYASQVKDIIGKNETQKLKHHYENIYGIEKEYRLSKVAKVSAFMYGQDQINIIYSDALAKNSRIKNNDFNVLVANPPYSVKGFLATLSDEDKQAFDLYDNLSEDSFNSIETFFVEKAKQLLKTDGVAAIILPSSILTNGNIYIKCREIILKYFDLVAIAEFGSGTFGKTGTNTATLFLRRKEQKPDIAEHYKNRVEEWFKGDFNIQIQQIFADEHLLQNYCTHCGLDFSEYKKFLQGQENTISESEIFSDYKKEFDNATETKNLKKKTYFKKSSKEKQEEILTAELTKFTKEKEQEKVYFYLLAQDNKSEVLIVKSPADNKAMKTFLGYEWSSAKGNEGIKYLGTTTTDEDEAINRNKGIFQIQTPLFNPNKLSDDGKINTYIRKHFMGESFTISEENKVFVSLLPLADMLDFSRTSFDKALRTSVQKKIEVKSKYPLERLGRVCDVLIGGTPSRAVGEYFGGENLWVSIAEMKGNIIVDTKEKITNLGVQNSNVKLIPKGTTLLSFKLSIGKTAIAGADLYTNEAIAGLIPLHKEQISDAYLFHLFNGKMIDLENVGNKAFGKSLNSTYLKEEVKIPLPPPDIQQQIVAECEKIDEEYENSRMSIEAYRGKIAQIFHDLEVLEKTSEGGVKHFKISDLCSISSGGTPSRSESKYWNGGTIPWVRSEVCKEGNVYSADEYITEEGLNNSNAKLFSKGTTLIALVGATKGKTAFLEFETTTNQNIAGLNPYDENILNKKYLFFTLRSMYKELIVNLSQYDMLNLGNIRDIKIPVPPLAKQQEIVSEIEGYEAEILKLEKIMQQSAEKKKAVLERYL</sequence>
<dbReference type="Gene3D" id="1.20.1260.30">
    <property type="match status" value="1"/>
</dbReference>
<keyword evidence="4 12" id="KW-0489">Methyltransferase</keyword>
<evidence type="ECO:0000256" key="5">
    <source>
        <dbReference type="ARBA" id="ARBA00022679"/>
    </source>
</evidence>
<dbReference type="SUPFAM" id="SSF53335">
    <property type="entry name" value="S-adenosyl-L-methionine-dependent methyltransferases"/>
    <property type="match status" value="1"/>
</dbReference>
<accession>A0AAC9Z3N4</accession>
<dbReference type="GO" id="GO:0009007">
    <property type="term" value="F:site-specific DNA-methyltransferase (adenine-specific) activity"/>
    <property type="evidence" value="ECO:0007669"/>
    <property type="project" value="UniProtKB-EC"/>
</dbReference>
<comment type="similarity">
    <text evidence="2">Belongs to the type-I restriction system S methylase family.</text>
</comment>
<protein>
    <recommendedName>
        <fullName evidence="3">site-specific DNA-methyltransferase (adenine-specific)</fullName>
        <ecNumber evidence="3">2.1.1.72</ecNumber>
    </recommendedName>
</protein>